<reference evidence="6 7" key="1">
    <citation type="submission" date="2016-03" db="EMBL/GenBank/DDBJ databases">
        <title>Niastella vici sp. nov., isolated from farmland soil.</title>
        <authorList>
            <person name="Chen L."/>
            <person name="Wang D."/>
            <person name="Yang S."/>
            <person name="Wang G."/>
        </authorList>
    </citation>
    <scope>NUCLEOTIDE SEQUENCE [LARGE SCALE GENOMIC DNA]</scope>
    <source>
        <strain evidence="6 7">DJ57</strain>
    </source>
</reference>
<protein>
    <submittedName>
        <fullName evidence="6">Fosmidomycin resistance protein</fullName>
    </submittedName>
</protein>
<dbReference type="AlphaFoldDB" id="A0A1V9G7I0"/>
<keyword evidence="1 4" id="KW-0812">Transmembrane</keyword>
<evidence type="ECO:0000313" key="7">
    <source>
        <dbReference type="Proteomes" id="UP000192796"/>
    </source>
</evidence>
<keyword evidence="2 4" id="KW-1133">Transmembrane helix</keyword>
<dbReference type="Gene3D" id="1.20.1250.20">
    <property type="entry name" value="MFS general substrate transporter like domains"/>
    <property type="match status" value="2"/>
</dbReference>
<keyword evidence="3 4" id="KW-0472">Membrane</keyword>
<dbReference type="EMBL" id="LVYD01000002">
    <property type="protein sequence ID" value="OQP66609.1"/>
    <property type="molecule type" value="Genomic_DNA"/>
</dbReference>
<dbReference type="CDD" id="cd17478">
    <property type="entry name" value="MFS_FsR"/>
    <property type="match status" value="1"/>
</dbReference>
<organism evidence="6 7">
    <name type="scientific">Niastella vici</name>
    <dbReference type="NCBI Taxonomy" id="1703345"/>
    <lineage>
        <taxon>Bacteria</taxon>
        <taxon>Pseudomonadati</taxon>
        <taxon>Bacteroidota</taxon>
        <taxon>Chitinophagia</taxon>
        <taxon>Chitinophagales</taxon>
        <taxon>Chitinophagaceae</taxon>
        <taxon>Niastella</taxon>
    </lineage>
</organism>
<feature type="transmembrane region" description="Helical" evidence="4">
    <location>
        <begin position="381"/>
        <end position="402"/>
    </location>
</feature>
<dbReference type="GO" id="GO:0022857">
    <property type="term" value="F:transmembrane transporter activity"/>
    <property type="evidence" value="ECO:0007669"/>
    <property type="project" value="InterPro"/>
</dbReference>
<evidence type="ECO:0000259" key="5">
    <source>
        <dbReference type="PROSITE" id="PS50850"/>
    </source>
</evidence>
<dbReference type="PANTHER" id="PTHR43129">
    <property type="entry name" value="FOSMIDOMYCIN RESISTANCE PROTEIN"/>
    <property type="match status" value="1"/>
</dbReference>
<gene>
    <name evidence="6" type="ORF">A3860_13515</name>
</gene>
<comment type="caution">
    <text evidence="6">The sequence shown here is derived from an EMBL/GenBank/DDBJ whole genome shotgun (WGS) entry which is preliminary data.</text>
</comment>
<feature type="transmembrane region" description="Helical" evidence="4">
    <location>
        <begin position="148"/>
        <end position="170"/>
    </location>
</feature>
<feature type="transmembrane region" description="Helical" evidence="4">
    <location>
        <begin position="14"/>
        <end position="33"/>
    </location>
</feature>
<dbReference type="PANTHER" id="PTHR43129:SF1">
    <property type="entry name" value="FOSMIDOMYCIN RESISTANCE PROTEIN"/>
    <property type="match status" value="1"/>
</dbReference>
<feature type="transmembrane region" description="Helical" evidence="4">
    <location>
        <begin position="219"/>
        <end position="242"/>
    </location>
</feature>
<feature type="transmembrane region" description="Helical" evidence="4">
    <location>
        <begin position="294"/>
        <end position="313"/>
    </location>
</feature>
<evidence type="ECO:0000313" key="6">
    <source>
        <dbReference type="EMBL" id="OQP66609.1"/>
    </source>
</evidence>
<proteinExistence type="predicted"/>
<accession>A0A1V9G7I0</accession>
<feature type="transmembrane region" description="Helical" evidence="4">
    <location>
        <begin position="96"/>
        <end position="127"/>
    </location>
</feature>
<sequence length="411" mass="44345">MKTTNFPAASDAKALTQTTIYSILFTISFTHLLNDMMQSVIPAIYPMIKQNFNLSFTEIGLITFTFQLTASLLQPFVGHYTDKTPRPYSLAIGMGFTLTGIILLSLASSFVAILIAVSLIGMGSSVFHPESSRVAHLASGGKKGLAQSIFQLGGNTGSAIGPLLAALIIVPHGQFYVIWFGLIAILGIIVLIKVGNWYKEHLDQRAKNKQRALPAFNQALPKSTVIGSLIILLVLIFSKYFYMASMSSYFTFYLIDKFHVSVQQSQIHLFIFLGSVAAGTLMGGPLGDRFGRKYVIWISILGAAPFTLLLPYVNLFWSGVLSVIIGVIISSAFSAILVYATELVPGKVGMIAGLFFGFAFGMGGLGSAVLGKLADLTSVGYVFKVCAFLPLIGIITGFLPNIEQKHRAVKA</sequence>
<dbReference type="Pfam" id="PF07690">
    <property type="entry name" value="MFS_1"/>
    <property type="match status" value="1"/>
</dbReference>
<keyword evidence="7" id="KW-1185">Reference proteome</keyword>
<evidence type="ECO:0000256" key="2">
    <source>
        <dbReference type="ARBA" id="ARBA00022989"/>
    </source>
</evidence>
<name>A0A1V9G7I0_9BACT</name>
<feature type="domain" description="Major facilitator superfamily (MFS) profile" evidence="5">
    <location>
        <begin position="23"/>
        <end position="405"/>
    </location>
</feature>
<dbReference type="SUPFAM" id="SSF103473">
    <property type="entry name" value="MFS general substrate transporter"/>
    <property type="match status" value="1"/>
</dbReference>
<dbReference type="InterPro" id="IPR020846">
    <property type="entry name" value="MFS_dom"/>
</dbReference>
<feature type="transmembrane region" description="Helical" evidence="4">
    <location>
        <begin position="176"/>
        <end position="198"/>
    </location>
</feature>
<evidence type="ECO:0000256" key="3">
    <source>
        <dbReference type="ARBA" id="ARBA00023136"/>
    </source>
</evidence>
<dbReference type="InterPro" id="IPR011701">
    <property type="entry name" value="MFS"/>
</dbReference>
<feature type="transmembrane region" description="Helical" evidence="4">
    <location>
        <begin position="348"/>
        <end position="369"/>
    </location>
</feature>
<feature type="transmembrane region" description="Helical" evidence="4">
    <location>
        <begin position="319"/>
        <end position="341"/>
    </location>
</feature>
<feature type="transmembrane region" description="Helical" evidence="4">
    <location>
        <begin position="267"/>
        <end position="287"/>
    </location>
</feature>
<evidence type="ECO:0000256" key="4">
    <source>
        <dbReference type="SAM" id="Phobius"/>
    </source>
</evidence>
<dbReference type="GO" id="GO:0005886">
    <property type="term" value="C:plasma membrane"/>
    <property type="evidence" value="ECO:0007669"/>
    <property type="project" value="TreeGrafter"/>
</dbReference>
<dbReference type="STRING" id="1703345.A3860_13515"/>
<evidence type="ECO:0000256" key="1">
    <source>
        <dbReference type="ARBA" id="ARBA00022692"/>
    </source>
</evidence>
<dbReference type="InterPro" id="IPR036259">
    <property type="entry name" value="MFS_trans_sf"/>
</dbReference>
<feature type="transmembrane region" description="Helical" evidence="4">
    <location>
        <begin position="54"/>
        <end position="76"/>
    </location>
</feature>
<dbReference type="PROSITE" id="PS50850">
    <property type="entry name" value="MFS"/>
    <property type="match status" value="1"/>
</dbReference>
<dbReference type="Proteomes" id="UP000192796">
    <property type="component" value="Unassembled WGS sequence"/>
</dbReference>